<evidence type="ECO:0008006" key="3">
    <source>
        <dbReference type="Google" id="ProtNLM"/>
    </source>
</evidence>
<dbReference type="OrthoDB" id="3071364at2759"/>
<proteinExistence type="predicted"/>
<keyword evidence="2" id="KW-1185">Reference proteome</keyword>
<accession>A0A8H5FNP2</accession>
<dbReference type="EMBL" id="JAACJM010000149">
    <property type="protein sequence ID" value="KAF5343093.1"/>
    <property type="molecule type" value="Genomic_DNA"/>
</dbReference>
<dbReference type="Gene3D" id="1.20.1280.50">
    <property type="match status" value="1"/>
</dbReference>
<evidence type="ECO:0000313" key="2">
    <source>
        <dbReference type="Proteomes" id="UP000559256"/>
    </source>
</evidence>
<sequence length="511" mass="57604">MHQLPAELLEEVFSNCCDLSRPTNFRGASGNHVQDSRAATLNGMNELSALAVSHVCTRWREILLFSPKLWSRVEIHGRLEDLTDTQVLSTLSLTKLYLERSKQLPLDIVIEFLDTFPMDHEPICISDSQYEKARALLPMYKLFFAEAHRWRNVSISVYCELFGRRFWDDSPWPDKFPILQHLTIHVYGDGDDGSVGFQTSLRILEAPLLQTLIHVGHDVTIFTEDDAGPLQSLCTASFTGCLHEPTLLLAGPLTDLTLDNINGFTYPGGHTTTSCLAKAVHIIVMERHENWIVSGIFDYLSLSNLTKFSLDAVVLTGSLVAFPCDEFMSLLNRSSRLSVTQLSLISVFMPDRELHSILSLLPSLTHLAVGEATFHSRLQDDEDDEDYLAWLEEVYEQEETPMLSKAFFHSLSHSNSSHPTAFSALLLSNLMELHIGFGNFNRDVQSGFVDMVRSRWDEARFGALKYIRAKAHAIRKDDGILGLDEEVNIEWVTSSTEWRAGLGDWKIAATN</sequence>
<protein>
    <recommendedName>
        <fullName evidence="3">F-box domain-containing protein</fullName>
    </recommendedName>
</protein>
<dbReference type="Proteomes" id="UP000559256">
    <property type="component" value="Unassembled WGS sequence"/>
</dbReference>
<evidence type="ECO:0000313" key="1">
    <source>
        <dbReference type="EMBL" id="KAF5343093.1"/>
    </source>
</evidence>
<organism evidence="1 2">
    <name type="scientific">Tetrapyrgos nigripes</name>
    <dbReference type="NCBI Taxonomy" id="182062"/>
    <lineage>
        <taxon>Eukaryota</taxon>
        <taxon>Fungi</taxon>
        <taxon>Dikarya</taxon>
        <taxon>Basidiomycota</taxon>
        <taxon>Agaricomycotina</taxon>
        <taxon>Agaricomycetes</taxon>
        <taxon>Agaricomycetidae</taxon>
        <taxon>Agaricales</taxon>
        <taxon>Marasmiineae</taxon>
        <taxon>Marasmiaceae</taxon>
        <taxon>Tetrapyrgos</taxon>
    </lineage>
</organism>
<comment type="caution">
    <text evidence="1">The sequence shown here is derived from an EMBL/GenBank/DDBJ whole genome shotgun (WGS) entry which is preliminary data.</text>
</comment>
<name>A0A8H5FNP2_9AGAR</name>
<gene>
    <name evidence="1" type="ORF">D9758_016024</name>
</gene>
<dbReference type="AlphaFoldDB" id="A0A8H5FNP2"/>
<reference evidence="1 2" key="1">
    <citation type="journal article" date="2020" name="ISME J.">
        <title>Uncovering the hidden diversity of litter-decomposition mechanisms in mushroom-forming fungi.</title>
        <authorList>
            <person name="Floudas D."/>
            <person name="Bentzer J."/>
            <person name="Ahren D."/>
            <person name="Johansson T."/>
            <person name="Persson P."/>
            <person name="Tunlid A."/>
        </authorList>
    </citation>
    <scope>NUCLEOTIDE SEQUENCE [LARGE SCALE GENOMIC DNA]</scope>
    <source>
        <strain evidence="1 2">CBS 291.85</strain>
    </source>
</reference>